<dbReference type="InterPro" id="IPR014718">
    <property type="entry name" value="GH-type_carb-bd"/>
</dbReference>
<comment type="caution">
    <text evidence="3">The sequence shown here is derived from an EMBL/GenBank/DDBJ whole genome shotgun (WGS) entry which is preliminary data.</text>
</comment>
<dbReference type="InterPro" id="IPR008928">
    <property type="entry name" value="6-hairpin_glycosidase_sf"/>
</dbReference>
<dbReference type="PROSITE" id="PS51257">
    <property type="entry name" value="PROKAR_LIPOPROTEIN"/>
    <property type="match status" value="1"/>
</dbReference>
<dbReference type="SUPFAM" id="SSF48208">
    <property type="entry name" value="Six-hairpin glycosidases"/>
    <property type="match status" value="1"/>
</dbReference>
<dbReference type="NCBIfam" id="TIGR01180">
    <property type="entry name" value="aman2_put"/>
    <property type="match status" value="1"/>
</dbReference>
<dbReference type="Gene3D" id="2.70.98.10">
    <property type="match status" value="1"/>
</dbReference>
<evidence type="ECO:0008006" key="5">
    <source>
        <dbReference type="Google" id="ProtNLM"/>
    </source>
</evidence>
<evidence type="ECO:0000313" key="4">
    <source>
        <dbReference type="Proteomes" id="UP000017800"/>
    </source>
</evidence>
<keyword evidence="4" id="KW-1185">Reference proteome</keyword>
<proteinExistence type="predicted"/>
<dbReference type="PANTHER" id="PTHR12143:SF39">
    <property type="entry name" value="SECRETED PROTEIN"/>
    <property type="match status" value="1"/>
</dbReference>
<dbReference type="Gene3D" id="3.30.2080.10">
    <property type="entry name" value="GH92 mannosidase domain"/>
    <property type="match status" value="1"/>
</dbReference>
<dbReference type="InterPro" id="IPR012939">
    <property type="entry name" value="Glyco_hydro_92"/>
</dbReference>
<dbReference type="InterPro" id="IPR050883">
    <property type="entry name" value="PNGase"/>
</dbReference>
<feature type="domain" description="Glycosyl hydrolase family 92 N-terminal" evidence="2">
    <location>
        <begin position="75"/>
        <end position="305"/>
    </location>
</feature>
<dbReference type="GO" id="GO:0006516">
    <property type="term" value="P:glycoprotein catabolic process"/>
    <property type="evidence" value="ECO:0007669"/>
    <property type="project" value="TreeGrafter"/>
</dbReference>
<dbReference type="PANTHER" id="PTHR12143">
    <property type="entry name" value="PEPTIDE N-GLYCANASE PNGASE -RELATED"/>
    <property type="match status" value="1"/>
</dbReference>
<accession>V5FJ23</accession>
<evidence type="ECO:0000313" key="3">
    <source>
        <dbReference type="EMBL" id="GAD88957.1"/>
    </source>
</evidence>
<name>V5FJ23_9VIBR</name>
<dbReference type="Proteomes" id="UP000017800">
    <property type="component" value="Unassembled WGS sequence"/>
</dbReference>
<organism evidence="3 4">
    <name type="scientific">Vibrio halioticoli NBRC 102217</name>
    <dbReference type="NCBI Taxonomy" id="1219072"/>
    <lineage>
        <taxon>Bacteria</taxon>
        <taxon>Pseudomonadati</taxon>
        <taxon>Pseudomonadota</taxon>
        <taxon>Gammaproteobacteria</taxon>
        <taxon>Vibrionales</taxon>
        <taxon>Vibrionaceae</taxon>
        <taxon>Vibrio</taxon>
    </lineage>
</organism>
<dbReference type="AlphaFoldDB" id="V5FJ23"/>
<dbReference type="EMBL" id="BAUJ01000012">
    <property type="protein sequence ID" value="GAD88957.1"/>
    <property type="molecule type" value="Genomic_DNA"/>
</dbReference>
<dbReference type="GO" id="GO:0005829">
    <property type="term" value="C:cytosol"/>
    <property type="evidence" value="ECO:0007669"/>
    <property type="project" value="TreeGrafter"/>
</dbReference>
<dbReference type="Pfam" id="PF17678">
    <property type="entry name" value="Glyco_hydro_92N"/>
    <property type="match status" value="1"/>
</dbReference>
<dbReference type="Gene3D" id="1.20.1050.60">
    <property type="entry name" value="alpha-1,2-mannosidase"/>
    <property type="match status" value="1"/>
</dbReference>
<evidence type="ECO:0000259" key="2">
    <source>
        <dbReference type="Pfam" id="PF17678"/>
    </source>
</evidence>
<dbReference type="Gene3D" id="1.20.1610.10">
    <property type="entry name" value="alpha-1,2-mannosidases domains"/>
    <property type="match status" value="1"/>
</dbReference>
<gene>
    <name evidence="3" type="ORF">VHA01S_012_00730</name>
</gene>
<reference evidence="3 4" key="2">
    <citation type="submission" date="2013-11" db="EMBL/GenBank/DDBJ databases">
        <title>Whole genome shotgun sequence of Vibrio halioticoli NBRC 102217.</title>
        <authorList>
            <person name="Isaki S."/>
            <person name="Kimura A."/>
            <person name="Ohji S."/>
            <person name="Hosoyama A."/>
            <person name="Fujita N."/>
            <person name="Hashimoto M."/>
            <person name="Hosoyama Y."/>
            <person name="Yamazoe A."/>
        </authorList>
    </citation>
    <scope>NUCLEOTIDE SEQUENCE [LARGE SCALE GENOMIC DNA]</scope>
    <source>
        <strain evidence="3 4">NBRC 102217</strain>
    </source>
</reference>
<dbReference type="GO" id="GO:0000224">
    <property type="term" value="F:peptide-N4-(N-acetyl-beta-glucosaminyl)asparagine amidase activity"/>
    <property type="evidence" value="ECO:0007669"/>
    <property type="project" value="TreeGrafter"/>
</dbReference>
<dbReference type="Pfam" id="PF07971">
    <property type="entry name" value="Glyco_hydro_92"/>
    <property type="match status" value="1"/>
</dbReference>
<reference evidence="3 4" key="1">
    <citation type="submission" date="2013-10" db="EMBL/GenBank/DDBJ databases">
        <authorList>
            <person name="Ichikawa N."/>
            <person name="Kimura A."/>
            <person name="Ohji S."/>
            <person name="Hosoyama A."/>
            <person name="Fujita N."/>
        </authorList>
    </citation>
    <scope>NUCLEOTIDE SEQUENCE [LARGE SCALE GENOMIC DNA]</scope>
    <source>
        <strain evidence="3 4">NBRC 102217</strain>
    </source>
</reference>
<dbReference type="eggNOG" id="COG3537">
    <property type="taxonomic scope" value="Bacteria"/>
</dbReference>
<feature type="domain" description="Glycosyl hydrolase family 92" evidence="1">
    <location>
        <begin position="312"/>
        <end position="846"/>
    </location>
</feature>
<sequence>MKHNLSLLSLSIVVALGGLTACNDDSNDKVAEHTAKPATEQAPVKTTQATENWSVINASKTTTPEILPATDLTQYVDPFIGTAKTGHTFPGAIAPNGMIQMTPVTDDMGTDWWAECSGYHDKFDTLIGFGHTALSGTGINGLSNFQMLPFTNESMPDGTKIESYRPHLNKTTEEASPGYYHVKLKEGNIDVKLTATERIGYHKYTFEDGANKKVSLVLNAFNKDYAYNSYEVVDNRTVRVQQTFRSFGTIEQTVYFYVQFDHDFVDNPVYHKEDEWAEDGALVLDFNTSPDSVKDHVINAKVAISYTSPEGAENNFDKDATRSFDEAREYTKAEWNKKLNETKVVGGTKDQLTTFYTALYHTNVAPHIYQDTDGQYRTMSRGNSAEVKQAPEDSPVFSVYSLWDTFRALHPLKTILEPKHAVELAKDLVRKYQEGGILPKWELHGDYTGTMVAYPAVAVLADAITKFPDQFTDQEKQTALEAALRSSVYKSENEVNDYGWENYDKVQKTNLQFVDGTLMADGTPETTECDPLASAKDSLCGFVPAKGHDHGNNESVSYGLEMANFDHAIVNIAKAAHKDDVVKTYQRRSQYWHKYWNASNADNPDENWKEKYNMTGFMRPIWSEGEWATSDDGVFHPYQTVHETGDYTEGTAWQWTWFVPQDVEGLKQVMGGNDDFLSNLKEVFSNTCDSKDESECTKTADMTGMIGQVAFGNEPSHHIPFLYNWTSEPWHTQEVVDQIQRTLYGPHRGDIAGNEDVGQMSAWYVMSAMGLYQVSGSDPVLTVARPIFDEVQVPMGDGVFTITAENNSAQNKYIKSVTINGKPLHKNFTFDFSQMKAGGELHFVMTNDVNQAMKPDQLAKG</sequence>
<dbReference type="InterPro" id="IPR041371">
    <property type="entry name" value="GH92_N"/>
</dbReference>
<dbReference type="InterPro" id="IPR005887">
    <property type="entry name" value="GH92_a_mannosidase_put"/>
</dbReference>
<dbReference type="GO" id="GO:0030246">
    <property type="term" value="F:carbohydrate binding"/>
    <property type="evidence" value="ECO:0007669"/>
    <property type="project" value="InterPro"/>
</dbReference>
<evidence type="ECO:0000259" key="1">
    <source>
        <dbReference type="Pfam" id="PF07971"/>
    </source>
</evidence>
<dbReference type="GO" id="GO:0005975">
    <property type="term" value="P:carbohydrate metabolic process"/>
    <property type="evidence" value="ECO:0007669"/>
    <property type="project" value="InterPro"/>
</dbReference>
<protein>
    <recommendedName>
        <fullName evidence="5">Glycoside hydrolase family 92 protein</fullName>
    </recommendedName>
</protein>
<dbReference type="RefSeq" id="WP_023403333.1">
    <property type="nucleotide sequence ID" value="NZ_BAUJ01000012.1"/>
</dbReference>